<evidence type="ECO:0000313" key="3">
    <source>
        <dbReference type="Proteomes" id="UP000199622"/>
    </source>
</evidence>
<dbReference type="PANTHER" id="PTHR43689">
    <property type="entry name" value="HYDROLASE"/>
    <property type="match status" value="1"/>
</dbReference>
<evidence type="ECO:0000313" key="2">
    <source>
        <dbReference type="EMBL" id="SED07132.1"/>
    </source>
</evidence>
<dbReference type="InterPro" id="IPR029058">
    <property type="entry name" value="AB_hydrolase_fold"/>
</dbReference>
<dbReference type="PANTHER" id="PTHR43689:SF8">
    <property type="entry name" value="ALPHA_BETA-HYDROLASES SUPERFAMILY PROTEIN"/>
    <property type="match status" value="1"/>
</dbReference>
<organism evidence="2 3">
    <name type="scientific">Amycolatopsis tolypomycina</name>
    <dbReference type="NCBI Taxonomy" id="208445"/>
    <lineage>
        <taxon>Bacteria</taxon>
        <taxon>Bacillati</taxon>
        <taxon>Actinomycetota</taxon>
        <taxon>Actinomycetes</taxon>
        <taxon>Pseudonocardiales</taxon>
        <taxon>Pseudonocardiaceae</taxon>
        <taxon>Amycolatopsis</taxon>
    </lineage>
</organism>
<gene>
    <name evidence="2" type="ORF">SAMN04489727_6279</name>
</gene>
<dbReference type="SUPFAM" id="SSF53474">
    <property type="entry name" value="alpha/beta-Hydrolases"/>
    <property type="match status" value="1"/>
</dbReference>
<proteinExistence type="predicted"/>
<dbReference type="EMBL" id="FNSO01000004">
    <property type="protein sequence ID" value="SED07132.1"/>
    <property type="molecule type" value="Genomic_DNA"/>
</dbReference>
<evidence type="ECO:0000259" key="1">
    <source>
        <dbReference type="Pfam" id="PF00561"/>
    </source>
</evidence>
<accession>A0A1H4XN46</accession>
<dbReference type="RefSeq" id="WP_091314058.1">
    <property type="nucleotide sequence ID" value="NZ_FNSO01000004.1"/>
</dbReference>
<sequence length="298" mass="32886">MKYFVAADEDRRLDAAARRTLRGSFVALSDGVTHYELTGPDGGELAVLVGGLTIPLSYWDGLAARLHARGLRTLAYSAYGRGYSDRVRGRYDEALFVRQLAELTSALDPTPPRHVVGTSMGALVAMAHANLHPESVATLTVVGPAGLGERPRAQRLLGSDLLAGFVARRFGRKLLEGHLGHNVRDPALSARLVATVREAYRYEGSLYAFFQTLQRFPLYERQDLFRGTGNLRLPVLLVWGDDDQVTPITHLDTVQELLRPRQTHVITECGHMAPYERPDDVGDLLASFAVPHPDRLEP</sequence>
<dbReference type="PRINTS" id="PR00111">
    <property type="entry name" value="ABHYDROLASE"/>
</dbReference>
<feature type="domain" description="AB hydrolase-1" evidence="1">
    <location>
        <begin position="55"/>
        <end position="278"/>
    </location>
</feature>
<protein>
    <submittedName>
        <fullName evidence="2">Pimeloyl-ACP methyl ester carboxylesterase</fullName>
    </submittedName>
</protein>
<dbReference type="Proteomes" id="UP000199622">
    <property type="component" value="Unassembled WGS sequence"/>
</dbReference>
<dbReference type="Gene3D" id="3.40.50.1820">
    <property type="entry name" value="alpha/beta hydrolase"/>
    <property type="match status" value="1"/>
</dbReference>
<dbReference type="InterPro" id="IPR000073">
    <property type="entry name" value="AB_hydrolase_1"/>
</dbReference>
<dbReference type="AlphaFoldDB" id="A0A1H4XN46"/>
<reference evidence="3" key="1">
    <citation type="submission" date="2016-10" db="EMBL/GenBank/DDBJ databases">
        <authorList>
            <person name="Varghese N."/>
            <person name="Submissions S."/>
        </authorList>
    </citation>
    <scope>NUCLEOTIDE SEQUENCE [LARGE SCALE GENOMIC DNA]</scope>
    <source>
        <strain evidence="3">DSM 44544</strain>
    </source>
</reference>
<dbReference type="Pfam" id="PF00561">
    <property type="entry name" value="Abhydrolase_1"/>
    <property type="match status" value="1"/>
</dbReference>
<dbReference type="OrthoDB" id="9801162at2"/>
<name>A0A1H4XN46_9PSEU</name>
<dbReference type="GO" id="GO:0003824">
    <property type="term" value="F:catalytic activity"/>
    <property type="evidence" value="ECO:0007669"/>
    <property type="project" value="UniProtKB-ARBA"/>
</dbReference>
<keyword evidence="3" id="KW-1185">Reference proteome</keyword>
<dbReference type="STRING" id="208445.SAMN04489727_6279"/>